<dbReference type="PANTHER" id="PTHR30055">
    <property type="entry name" value="HTH-TYPE TRANSCRIPTIONAL REGULATOR RUTR"/>
    <property type="match status" value="1"/>
</dbReference>
<feature type="domain" description="HTH tetR-type" evidence="4">
    <location>
        <begin position="20"/>
        <end position="80"/>
    </location>
</feature>
<gene>
    <name evidence="5" type="ORF">GCM10009533_08730</name>
</gene>
<evidence type="ECO:0000313" key="6">
    <source>
        <dbReference type="Proteomes" id="UP001500729"/>
    </source>
</evidence>
<dbReference type="InterPro" id="IPR001647">
    <property type="entry name" value="HTH_TetR"/>
</dbReference>
<feature type="DNA-binding region" description="H-T-H motif" evidence="2">
    <location>
        <begin position="43"/>
        <end position="62"/>
    </location>
</feature>
<name>A0ABP3M400_SACER</name>
<dbReference type="PRINTS" id="PR00455">
    <property type="entry name" value="HTHTETR"/>
</dbReference>
<evidence type="ECO:0000256" key="3">
    <source>
        <dbReference type="SAM" id="MobiDB-lite"/>
    </source>
</evidence>
<proteinExistence type="predicted"/>
<dbReference type="Pfam" id="PF00440">
    <property type="entry name" value="TetR_N"/>
    <property type="match status" value="1"/>
</dbReference>
<accession>A0ABP3M400</accession>
<keyword evidence="6" id="KW-1185">Reference proteome</keyword>
<evidence type="ECO:0000256" key="1">
    <source>
        <dbReference type="ARBA" id="ARBA00023125"/>
    </source>
</evidence>
<dbReference type="InterPro" id="IPR050109">
    <property type="entry name" value="HTH-type_TetR-like_transc_reg"/>
</dbReference>
<dbReference type="Proteomes" id="UP001500729">
    <property type="component" value="Unassembled WGS sequence"/>
</dbReference>
<dbReference type="PROSITE" id="PS50977">
    <property type="entry name" value="HTH_TETR_2"/>
    <property type="match status" value="1"/>
</dbReference>
<evidence type="ECO:0000313" key="5">
    <source>
        <dbReference type="EMBL" id="GAA0512161.1"/>
    </source>
</evidence>
<dbReference type="SUPFAM" id="SSF48498">
    <property type="entry name" value="Tetracyclin repressor-like, C-terminal domain"/>
    <property type="match status" value="1"/>
</dbReference>
<dbReference type="InterPro" id="IPR009057">
    <property type="entry name" value="Homeodomain-like_sf"/>
</dbReference>
<dbReference type="Pfam" id="PF17920">
    <property type="entry name" value="TetR_C_16"/>
    <property type="match status" value="1"/>
</dbReference>
<reference evidence="6" key="1">
    <citation type="journal article" date="2019" name="Int. J. Syst. Evol. Microbiol.">
        <title>The Global Catalogue of Microorganisms (GCM) 10K type strain sequencing project: providing services to taxonomists for standard genome sequencing and annotation.</title>
        <authorList>
            <consortium name="The Broad Institute Genomics Platform"/>
            <consortium name="The Broad Institute Genome Sequencing Center for Infectious Disease"/>
            <person name="Wu L."/>
            <person name="Ma J."/>
        </authorList>
    </citation>
    <scope>NUCLEOTIDE SEQUENCE [LARGE SCALE GENOMIC DNA]</scope>
    <source>
        <strain evidence="6">JCM 10303</strain>
    </source>
</reference>
<dbReference type="SUPFAM" id="SSF46689">
    <property type="entry name" value="Homeodomain-like"/>
    <property type="match status" value="1"/>
</dbReference>
<protein>
    <submittedName>
        <fullName evidence="5">TetR family transcriptional regulator</fullName>
    </submittedName>
</protein>
<dbReference type="InterPro" id="IPR036271">
    <property type="entry name" value="Tet_transcr_reg_TetR-rel_C_sf"/>
</dbReference>
<dbReference type="Gene3D" id="1.10.357.10">
    <property type="entry name" value="Tetracycline Repressor, domain 2"/>
    <property type="match status" value="1"/>
</dbReference>
<comment type="caution">
    <text evidence="5">The sequence shown here is derived from an EMBL/GenBank/DDBJ whole genome shotgun (WGS) entry which is preliminary data.</text>
</comment>
<dbReference type="Gene3D" id="1.10.10.60">
    <property type="entry name" value="Homeodomain-like"/>
    <property type="match status" value="1"/>
</dbReference>
<keyword evidence="1 2" id="KW-0238">DNA-binding</keyword>
<sequence>MSGGIEEEAPRRRGRRRSGEDTRAALVSAAREVFIEQGYDGATVRAIATRAGVDAAMVNHWFGGKAGLFTAAVSIPVNPAEVLPKILDGPRDRVGERMVRTFVTVWDREGGGAFAALVRSIATHETAVRMLREFITTVMFGGLVRELGVDRPELRASLCASQVVGLGMVRYVAALEPIASADAETVVAAVAPNLQRYLTGDLSDVPS</sequence>
<dbReference type="InterPro" id="IPR041678">
    <property type="entry name" value="TetR_C_16"/>
</dbReference>
<dbReference type="EMBL" id="BAAAGS010000004">
    <property type="protein sequence ID" value="GAA0512161.1"/>
    <property type="molecule type" value="Genomic_DNA"/>
</dbReference>
<evidence type="ECO:0000256" key="2">
    <source>
        <dbReference type="PROSITE-ProRule" id="PRU00335"/>
    </source>
</evidence>
<evidence type="ECO:0000259" key="4">
    <source>
        <dbReference type="PROSITE" id="PS50977"/>
    </source>
</evidence>
<dbReference type="PANTHER" id="PTHR30055:SF235">
    <property type="entry name" value="TRANSCRIPTIONAL REGULATORY PROTEIN"/>
    <property type="match status" value="1"/>
</dbReference>
<feature type="region of interest" description="Disordered" evidence="3">
    <location>
        <begin position="1"/>
        <end position="22"/>
    </location>
</feature>
<organism evidence="5 6">
    <name type="scientific">Saccharopolyspora erythraea</name>
    <name type="common">Streptomyces erythraeus</name>
    <dbReference type="NCBI Taxonomy" id="1836"/>
    <lineage>
        <taxon>Bacteria</taxon>
        <taxon>Bacillati</taxon>
        <taxon>Actinomycetota</taxon>
        <taxon>Actinomycetes</taxon>
        <taxon>Pseudonocardiales</taxon>
        <taxon>Pseudonocardiaceae</taxon>
        <taxon>Saccharopolyspora</taxon>
    </lineage>
</organism>
<dbReference type="RefSeq" id="WP_009948072.1">
    <property type="nucleotide sequence ID" value="NZ_BAAAGS010000004.1"/>
</dbReference>